<proteinExistence type="predicted"/>
<dbReference type="AlphaFoldDB" id="A0A7C3V8X2"/>
<dbReference type="InterPro" id="IPR013762">
    <property type="entry name" value="Integrase-like_cat_sf"/>
</dbReference>
<dbReference type="PANTHER" id="PTHR30349">
    <property type="entry name" value="PHAGE INTEGRASE-RELATED"/>
    <property type="match status" value="1"/>
</dbReference>
<dbReference type="InterPro" id="IPR002104">
    <property type="entry name" value="Integrase_catalytic"/>
</dbReference>
<dbReference type="Gene3D" id="1.10.443.10">
    <property type="entry name" value="Intergrase catalytic core"/>
    <property type="match status" value="1"/>
</dbReference>
<dbReference type="GO" id="GO:0006310">
    <property type="term" value="P:DNA recombination"/>
    <property type="evidence" value="ECO:0007669"/>
    <property type="project" value="UniProtKB-KW"/>
</dbReference>
<accession>A0A7C3V8X2</accession>
<comment type="caution">
    <text evidence="3">The sequence shown here is derived from an EMBL/GenBank/DDBJ whole genome shotgun (WGS) entry which is preliminary data.</text>
</comment>
<evidence type="ECO:0000259" key="2">
    <source>
        <dbReference type="PROSITE" id="PS51898"/>
    </source>
</evidence>
<gene>
    <name evidence="3" type="ORF">ENW96_11995</name>
</gene>
<dbReference type="CDD" id="cd00796">
    <property type="entry name" value="INT_Rci_Hp1_C"/>
    <property type="match status" value="1"/>
</dbReference>
<dbReference type="Pfam" id="PF00589">
    <property type="entry name" value="Phage_integrase"/>
    <property type="match status" value="1"/>
</dbReference>
<sequence length="128" mass="14680">VDLKEGFIRLTHRDTKTDDGRLVPLNKEILKMLQDMPRGLPGARVFTYQGRGVAEMKRSFVSAVRWAGIEDFTFHDFRHTFNTNAYRNGVPIPTIMAITGHKSLSMFKRYTTISPQDLKEAVSKISHR</sequence>
<dbReference type="PANTHER" id="PTHR30349:SF64">
    <property type="entry name" value="PROPHAGE INTEGRASE INTD-RELATED"/>
    <property type="match status" value="1"/>
</dbReference>
<keyword evidence="1" id="KW-0233">DNA recombination</keyword>
<evidence type="ECO:0000313" key="3">
    <source>
        <dbReference type="EMBL" id="HGF35079.1"/>
    </source>
</evidence>
<dbReference type="InterPro" id="IPR050090">
    <property type="entry name" value="Tyrosine_recombinase_XerCD"/>
</dbReference>
<name>A0A7C3V8X2_9BACT</name>
<feature type="domain" description="Tyr recombinase" evidence="2">
    <location>
        <begin position="1"/>
        <end position="123"/>
    </location>
</feature>
<protein>
    <submittedName>
        <fullName evidence="3">Site-specific integrase</fullName>
    </submittedName>
</protein>
<dbReference type="SUPFAM" id="SSF56349">
    <property type="entry name" value="DNA breaking-rejoining enzymes"/>
    <property type="match status" value="1"/>
</dbReference>
<reference evidence="3" key="1">
    <citation type="journal article" date="2020" name="mSystems">
        <title>Genome- and Community-Level Interaction Insights into Carbon Utilization and Element Cycling Functions of Hydrothermarchaeota in Hydrothermal Sediment.</title>
        <authorList>
            <person name="Zhou Z."/>
            <person name="Liu Y."/>
            <person name="Xu W."/>
            <person name="Pan J."/>
            <person name="Luo Z.H."/>
            <person name="Li M."/>
        </authorList>
    </citation>
    <scope>NUCLEOTIDE SEQUENCE [LARGE SCALE GENOMIC DNA]</scope>
    <source>
        <strain evidence="3">SpSt-897</strain>
    </source>
</reference>
<feature type="non-terminal residue" evidence="3">
    <location>
        <position position="1"/>
    </location>
</feature>
<dbReference type="EMBL" id="DTMF01000290">
    <property type="protein sequence ID" value="HGF35079.1"/>
    <property type="molecule type" value="Genomic_DNA"/>
</dbReference>
<dbReference type="GO" id="GO:0003677">
    <property type="term" value="F:DNA binding"/>
    <property type="evidence" value="ECO:0007669"/>
    <property type="project" value="InterPro"/>
</dbReference>
<dbReference type="GO" id="GO:0015074">
    <property type="term" value="P:DNA integration"/>
    <property type="evidence" value="ECO:0007669"/>
    <property type="project" value="InterPro"/>
</dbReference>
<dbReference type="InterPro" id="IPR011010">
    <property type="entry name" value="DNA_brk_join_enz"/>
</dbReference>
<dbReference type="PROSITE" id="PS51898">
    <property type="entry name" value="TYR_RECOMBINASE"/>
    <property type="match status" value="1"/>
</dbReference>
<organism evidence="3">
    <name type="scientific">Desulfobacca acetoxidans</name>
    <dbReference type="NCBI Taxonomy" id="60893"/>
    <lineage>
        <taxon>Bacteria</taxon>
        <taxon>Pseudomonadati</taxon>
        <taxon>Thermodesulfobacteriota</taxon>
        <taxon>Desulfobaccia</taxon>
        <taxon>Desulfobaccales</taxon>
        <taxon>Desulfobaccaceae</taxon>
        <taxon>Desulfobacca</taxon>
    </lineage>
</organism>
<evidence type="ECO:0000256" key="1">
    <source>
        <dbReference type="ARBA" id="ARBA00023172"/>
    </source>
</evidence>